<reference evidence="1 2" key="1">
    <citation type="journal article" date="2010" name="Nature">
        <title>Genome sequence of the palaeopolyploid soybean.</title>
        <authorList>
            <person name="Schmutz J."/>
            <person name="Cannon S.B."/>
            <person name="Schlueter J."/>
            <person name="Ma J."/>
            <person name="Mitros T."/>
            <person name="Nelson W."/>
            <person name="Hyten D.L."/>
            <person name="Song Q."/>
            <person name="Thelen J.J."/>
            <person name="Cheng J."/>
            <person name="Xu D."/>
            <person name="Hellsten U."/>
            <person name="May G.D."/>
            <person name="Yu Y."/>
            <person name="Sakurai T."/>
            <person name="Umezawa T."/>
            <person name="Bhattacharyya M.K."/>
            <person name="Sandhu D."/>
            <person name="Valliyodan B."/>
            <person name="Lindquist E."/>
            <person name="Peto M."/>
            <person name="Grant D."/>
            <person name="Shu S."/>
            <person name="Goodstein D."/>
            <person name="Barry K."/>
            <person name="Futrell-Griggs M."/>
            <person name="Abernathy B."/>
            <person name="Du J."/>
            <person name="Tian Z."/>
            <person name="Zhu L."/>
            <person name="Gill N."/>
            <person name="Joshi T."/>
            <person name="Libault M."/>
            <person name="Sethuraman A."/>
            <person name="Zhang X.-C."/>
            <person name="Shinozaki K."/>
            <person name="Nguyen H.T."/>
            <person name="Wing R.A."/>
            <person name="Cregan P."/>
            <person name="Specht J."/>
            <person name="Grimwood J."/>
            <person name="Rokhsar D."/>
            <person name="Stacey G."/>
            <person name="Shoemaker R.C."/>
            <person name="Jackson S.A."/>
        </authorList>
    </citation>
    <scope>NUCLEOTIDE SEQUENCE [LARGE SCALE GENOMIC DNA]</scope>
    <source>
        <strain evidence="2">cv. Williams 82</strain>
        <tissue evidence="1">Callus</tissue>
    </source>
</reference>
<reference evidence="2" key="2">
    <citation type="submission" date="2018-02" db="UniProtKB">
        <authorList>
            <consortium name="EnsemblPlants"/>
        </authorList>
    </citation>
    <scope>IDENTIFICATION</scope>
    <source>
        <strain evidence="2">Williams 82</strain>
    </source>
</reference>
<reference evidence="1" key="3">
    <citation type="submission" date="2018-07" db="EMBL/GenBank/DDBJ databases">
        <title>WGS assembly of Glycine max.</title>
        <authorList>
            <person name="Schmutz J."/>
            <person name="Cannon S."/>
            <person name="Schlueter J."/>
            <person name="Ma J."/>
            <person name="Mitros T."/>
            <person name="Nelson W."/>
            <person name="Hyten D."/>
            <person name="Song Q."/>
            <person name="Thelen J."/>
            <person name="Cheng J."/>
            <person name="Xu D."/>
            <person name="Hellsten U."/>
            <person name="May G."/>
            <person name="Yu Y."/>
            <person name="Sakurai T."/>
            <person name="Umezawa T."/>
            <person name="Bhattacharyya M."/>
            <person name="Sandhu D."/>
            <person name="Valliyodan B."/>
            <person name="Lindquist E."/>
            <person name="Peto M."/>
            <person name="Grant D."/>
            <person name="Shu S."/>
            <person name="Goodstein D."/>
            <person name="Barry K."/>
            <person name="Futrell-Griggs M."/>
            <person name="Abernathy B."/>
            <person name="Du J."/>
            <person name="Tian Z."/>
            <person name="Zhu L."/>
            <person name="Gill N."/>
            <person name="Joshi T."/>
            <person name="Libault M."/>
            <person name="Sethuraman A."/>
            <person name="Zhang X."/>
            <person name="Shinozaki K."/>
            <person name="Nguyen H."/>
            <person name="Wing R."/>
            <person name="Cregan P."/>
            <person name="Specht J."/>
            <person name="Grimwood J."/>
            <person name="Rokhsar D."/>
            <person name="Stacey G."/>
            <person name="Shoemaker R."/>
            <person name="Jackson S."/>
        </authorList>
    </citation>
    <scope>NUCLEOTIDE SEQUENCE</scope>
    <source>
        <tissue evidence="1">Callus</tissue>
    </source>
</reference>
<evidence type="ECO:0000313" key="3">
    <source>
        <dbReference type="Proteomes" id="UP000008827"/>
    </source>
</evidence>
<gene>
    <name evidence="1" type="ORF">GLYMA_15G078100</name>
</gene>
<organism evidence="1">
    <name type="scientific">Glycine max</name>
    <name type="common">Soybean</name>
    <name type="synonym">Glycine hispida</name>
    <dbReference type="NCBI Taxonomy" id="3847"/>
    <lineage>
        <taxon>Eukaryota</taxon>
        <taxon>Viridiplantae</taxon>
        <taxon>Streptophyta</taxon>
        <taxon>Embryophyta</taxon>
        <taxon>Tracheophyta</taxon>
        <taxon>Spermatophyta</taxon>
        <taxon>Magnoliopsida</taxon>
        <taxon>eudicotyledons</taxon>
        <taxon>Gunneridae</taxon>
        <taxon>Pentapetalae</taxon>
        <taxon>rosids</taxon>
        <taxon>fabids</taxon>
        <taxon>Fabales</taxon>
        <taxon>Fabaceae</taxon>
        <taxon>Papilionoideae</taxon>
        <taxon>50 kb inversion clade</taxon>
        <taxon>NPAAA clade</taxon>
        <taxon>indigoferoid/millettioid clade</taxon>
        <taxon>Phaseoleae</taxon>
        <taxon>Glycine</taxon>
        <taxon>Glycine subgen. Soja</taxon>
    </lineage>
</organism>
<evidence type="ECO:0000313" key="2">
    <source>
        <dbReference type="EnsemblPlants" id="KRH10942"/>
    </source>
</evidence>
<keyword evidence="3" id="KW-1185">Reference proteome</keyword>
<evidence type="ECO:0000313" key="1">
    <source>
        <dbReference type="EMBL" id="KRH10942.1"/>
    </source>
</evidence>
<dbReference type="Gramene" id="KRH10942">
    <property type="protein sequence ID" value="KRH10942"/>
    <property type="gene ID" value="GLYMA_15G078100"/>
</dbReference>
<dbReference type="EnsemblPlants" id="KRH10942">
    <property type="protein sequence ID" value="KRH10942"/>
    <property type="gene ID" value="GLYMA_15G078100"/>
</dbReference>
<sequence>MKRYFFSTSLSQINTPLFVINEKLSFDINHFNASLR</sequence>
<protein>
    <submittedName>
        <fullName evidence="1 2">Uncharacterized protein</fullName>
    </submittedName>
</protein>
<dbReference type="SMR" id="A0A0R0FXS1"/>
<proteinExistence type="predicted"/>
<dbReference type="InParanoid" id="A0A0R0FXS1"/>
<dbReference type="EMBL" id="CM000848">
    <property type="protein sequence ID" value="KRH10942.1"/>
    <property type="molecule type" value="Genomic_DNA"/>
</dbReference>
<dbReference type="Proteomes" id="UP000008827">
    <property type="component" value="Chromosome 15"/>
</dbReference>
<name>A0A0R0FXS1_SOYBN</name>
<dbReference type="AlphaFoldDB" id="A0A0R0FXS1"/>
<accession>A0A0R0FXS1</accession>